<reference evidence="8" key="1">
    <citation type="submission" date="2019-10" db="EMBL/GenBank/DDBJ databases">
        <authorList>
            <person name="Soares A.E.R."/>
            <person name="Aleixo A."/>
            <person name="Schneider P."/>
            <person name="Miyaki C.Y."/>
            <person name="Schneider M.P."/>
            <person name="Mello C."/>
            <person name="Vasconcelos A.T.R."/>
        </authorList>
    </citation>
    <scope>NUCLEOTIDE SEQUENCE</scope>
    <source>
        <tissue evidence="8">Muscle</tissue>
    </source>
</reference>
<evidence type="ECO:0000256" key="2">
    <source>
        <dbReference type="ARBA" id="ARBA00015319"/>
    </source>
</evidence>
<protein>
    <recommendedName>
        <fullName evidence="2">Ubiquitin-fold modifier 1</fullName>
    </recommendedName>
</protein>
<organism evidence="8 9">
    <name type="scientific">Willisornis vidua</name>
    <name type="common">Xingu scale-backed antbird</name>
    <dbReference type="NCBI Taxonomy" id="1566151"/>
    <lineage>
        <taxon>Eukaryota</taxon>
        <taxon>Metazoa</taxon>
        <taxon>Chordata</taxon>
        <taxon>Craniata</taxon>
        <taxon>Vertebrata</taxon>
        <taxon>Euteleostomi</taxon>
        <taxon>Archelosauria</taxon>
        <taxon>Archosauria</taxon>
        <taxon>Dinosauria</taxon>
        <taxon>Saurischia</taxon>
        <taxon>Theropoda</taxon>
        <taxon>Coelurosauria</taxon>
        <taxon>Aves</taxon>
        <taxon>Neognathae</taxon>
        <taxon>Neoaves</taxon>
        <taxon>Telluraves</taxon>
        <taxon>Australaves</taxon>
        <taxon>Passeriformes</taxon>
        <taxon>Thamnophilidae</taxon>
        <taxon>Willisornis</taxon>
    </lineage>
</organism>
<name>A0ABQ9D657_9PASS</name>
<dbReference type="SUPFAM" id="SSF54236">
    <property type="entry name" value="Ubiquitin-like"/>
    <property type="match status" value="1"/>
</dbReference>
<evidence type="ECO:0000256" key="4">
    <source>
        <dbReference type="ARBA" id="ARBA00022786"/>
    </source>
</evidence>
<evidence type="ECO:0000256" key="3">
    <source>
        <dbReference type="ARBA" id="ARBA00022499"/>
    </source>
</evidence>
<evidence type="ECO:0000256" key="5">
    <source>
        <dbReference type="ARBA" id="ARBA00038545"/>
    </source>
</evidence>
<feature type="compositionally biased region" description="Basic and acidic residues" evidence="7">
    <location>
        <begin position="36"/>
        <end position="51"/>
    </location>
</feature>
<sequence length="92" mass="10341">MPASSKMNLLWPRLKRSSTSRITDLRGHPCPPKLTEQQREERTENIRETTADTKFKVPAATSAIITNDGIGINPAQTAGEEWPDFNYVAERT</sequence>
<comment type="caution">
    <text evidence="8">The sequence shown here is derived from an EMBL/GenBank/DDBJ whole genome shotgun (WGS) entry which is preliminary data.</text>
</comment>
<comment type="function">
    <text evidence="6">Ubiquitin-like modifier which can be covalently attached via an isopeptide bond to lysine residues of substrate proteins as a monomer or a lysine-linked polymer. The so-called ufmylation, requires the UFM1-activating E1 enzyme UBA5, the UFM1-conjugating E2 enzyme UFC1, and the UFM1-ligase E3 enzyme UFL1. Ufmylation is involved in various processes, such as ribosome recycling, response to DNA damage, transcription or reticulophagy (also called ER-phagy) induced in response to endoplasmic reticulum stress.</text>
</comment>
<evidence type="ECO:0000313" key="9">
    <source>
        <dbReference type="Proteomes" id="UP001145742"/>
    </source>
</evidence>
<evidence type="ECO:0000256" key="6">
    <source>
        <dbReference type="ARBA" id="ARBA00045800"/>
    </source>
</evidence>
<dbReference type="InterPro" id="IPR005375">
    <property type="entry name" value="UFM1"/>
</dbReference>
<keyword evidence="3" id="KW-1017">Isopeptide bond</keyword>
<evidence type="ECO:0000313" key="8">
    <source>
        <dbReference type="EMBL" id="KAJ7413010.1"/>
    </source>
</evidence>
<evidence type="ECO:0000256" key="1">
    <source>
        <dbReference type="ARBA" id="ARBA00010230"/>
    </source>
</evidence>
<dbReference type="PANTHER" id="PTHR15825:SF0">
    <property type="entry name" value="UBIQUITIN-FOLD MODIFIER 1"/>
    <property type="match status" value="1"/>
</dbReference>
<comment type="similarity">
    <text evidence="1">Belongs to the UFM1 family.</text>
</comment>
<keyword evidence="9" id="KW-1185">Reference proteome</keyword>
<proteinExistence type="inferred from homology"/>
<dbReference type="Gene3D" id="3.10.20.90">
    <property type="entry name" value="Phosphatidylinositol 3-kinase Catalytic Subunit, Chain A, domain 1"/>
    <property type="match status" value="1"/>
</dbReference>
<dbReference type="Pfam" id="PF03671">
    <property type="entry name" value="Ufm1"/>
    <property type="match status" value="1"/>
</dbReference>
<feature type="region of interest" description="Disordered" evidence="7">
    <location>
        <begin position="20"/>
        <end position="51"/>
    </location>
</feature>
<dbReference type="PANTHER" id="PTHR15825">
    <property type="entry name" value="UBIQUITIN-FOLD MODIFIER 1"/>
    <property type="match status" value="1"/>
</dbReference>
<gene>
    <name evidence="8" type="ORF">WISP_93474</name>
</gene>
<comment type="subunit">
    <text evidence="5">Interacts with UBA5. Interacts with UFC1.</text>
</comment>
<evidence type="ECO:0000256" key="7">
    <source>
        <dbReference type="SAM" id="MobiDB-lite"/>
    </source>
</evidence>
<dbReference type="EMBL" id="WHWB01034179">
    <property type="protein sequence ID" value="KAJ7413010.1"/>
    <property type="molecule type" value="Genomic_DNA"/>
</dbReference>
<dbReference type="Proteomes" id="UP001145742">
    <property type="component" value="Unassembled WGS sequence"/>
</dbReference>
<accession>A0ABQ9D657</accession>
<keyword evidence="4" id="KW-0833">Ubl conjugation pathway</keyword>
<dbReference type="InterPro" id="IPR029071">
    <property type="entry name" value="Ubiquitin-like_domsf"/>
</dbReference>